<reference evidence="1 2" key="1">
    <citation type="submission" date="2013-11" db="EMBL/GenBank/DDBJ databases">
        <title>Genome sequencing of Stegodyphus mimosarum.</title>
        <authorList>
            <person name="Bechsgaard J."/>
        </authorList>
    </citation>
    <scope>NUCLEOTIDE SEQUENCE [LARGE SCALE GENOMIC DNA]</scope>
</reference>
<proteinExistence type="predicted"/>
<organism evidence="1 2">
    <name type="scientific">Stegodyphus mimosarum</name>
    <name type="common">African social velvet spider</name>
    <dbReference type="NCBI Taxonomy" id="407821"/>
    <lineage>
        <taxon>Eukaryota</taxon>
        <taxon>Metazoa</taxon>
        <taxon>Ecdysozoa</taxon>
        <taxon>Arthropoda</taxon>
        <taxon>Chelicerata</taxon>
        <taxon>Arachnida</taxon>
        <taxon>Araneae</taxon>
        <taxon>Araneomorphae</taxon>
        <taxon>Entelegynae</taxon>
        <taxon>Eresoidea</taxon>
        <taxon>Eresidae</taxon>
        <taxon>Stegodyphus</taxon>
    </lineage>
</organism>
<evidence type="ECO:0000313" key="1">
    <source>
        <dbReference type="EMBL" id="KFM61914.1"/>
    </source>
</evidence>
<sequence>MGSSIVTTVVGPILCKSTGCQSNQKQNGKQVFHVEDFLADEDKKITLCSETSVFIAKFQTKKNF</sequence>
<feature type="non-terminal residue" evidence="1">
    <location>
        <position position="64"/>
    </location>
</feature>
<keyword evidence="2" id="KW-1185">Reference proteome</keyword>
<dbReference type="Proteomes" id="UP000054359">
    <property type="component" value="Unassembled WGS sequence"/>
</dbReference>
<dbReference type="AlphaFoldDB" id="A0A087T9X5"/>
<protein>
    <submittedName>
        <fullName evidence="1">Uncharacterized protein</fullName>
    </submittedName>
</protein>
<dbReference type="EMBL" id="KK114219">
    <property type="protein sequence ID" value="KFM61914.1"/>
    <property type="molecule type" value="Genomic_DNA"/>
</dbReference>
<accession>A0A087T9X5</accession>
<gene>
    <name evidence="1" type="ORF">X975_01479</name>
</gene>
<evidence type="ECO:0000313" key="2">
    <source>
        <dbReference type="Proteomes" id="UP000054359"/>
    </source>
</evidence>
<name>A0A087T9X5_STEMI</name>